<comment type="catalytic activity">
    <reaction evidence="6">
        <text>acetyl phosphate + [thioredoxin]-disulfide + NH4(+) + H2O = [thioredoxin]-dithiol + glycine + phosphate + H(+)</text>
        <dbReference type="Rhea" id="RHEA:12232"/>
        <dbReference type="Rhea" id="RHEA-COMP:10698"/>
        <dbReference type="Rhea" id="RHEA-COMP:10700"/>
        <dbReference type="ChEBI" id="CHEBI:15377"/>
        <dbReference type="ChEBI" id="CHEBI:15378"/>
        <dbReference type="ChEBI" id="CHEBI:22191"/>
        <dbReference type="ChEBI" id="CHEBI:28938"/>
        <dbReference type="ChEBI" id="CHEBI:29950"/>
        <dbReference type="ChEBI" id="CHEBI:43474"/>
        <dbReference type="ChEBI" id="CHEBI:50058"/>
        <dbReference type="ChEBI" id="CHEBI:57305"/>
        <dbReference type="EC" id="1.21.4.2"/>
    </reaction>
</comment>
<name>A0A0B4S1U5_9FIRM</name>
<dbReference type="AlphaFoldDB" id="A0A0B4S1U5"/>
<evidence type="ECO:0000313" key="10">
    <source>
        <dbReference type="Proteomes" id="UP000031386"/>
    </source>
</evidence>
<dbReference type="GO" id="GO:0033794">
    <property type="term" value="F:sarcosine reductase activity"/>
    <property type="evidence" value="ECO:0007669"/>
    <property type="project" value="UniProtKB-EC"/>
</dbReference>
<comment type="subunit">
    <text evidence="5">Monomer. Component of the glycine, sarcosine and betaine reductase complexes, together with components B and C.</text>
</comment>
<dbReference type="Pfam" id="PF04723">
    <property type="entry name" value="GRDA"/>
    <property type="match status" value="1"/>
</dbReference>
<evidence type="ECO:0000256" key="5">
    <source>
        <dbReference type="ARBA" id="ARBA00025846"/>
    </source>
</evidence>
<reference evidence="9 10" key="1">
    <citation type="submission" date="2014-10" db="EMBL/GenBank/DDBJ databases">
        <title>Complete genome sequence of Parvimonas micra KCOM 1535 (= ChDC B708).</title>
        <authorList>
            <person name="Kook J.-K."/>
            <person name="Park S.-N."/>
            <person name="Lim Y.K."/>
            <person name="Roh H."/>
        </authorList>
    </citation>
    <scope>NUCLEOTIDE SEQUENCE [LARGE SCALE GENOMIC DNA]</scope>
    <source>
        <strain evidence="10">KCOM 1535 / ChDC B708</strain>
    </source>
</reference>
<dbReference type="GO" id="GO:0033795">
    <property type="term" value="F:betaine reductase activity"/>
    <property type="evidence" value="ECO:0007669"/>
    <property type="project" value="UniProtKB-EC"/>
</dbReference>
<organism evidence="9 10">
    <name type="scientific">Parvimonas micra</name>
    <dbReference type="NCBI Taxonomy" id="33033"/>
    <lineage>
        <taxon>Bacteria</taxon>
        <taxon>Bacillati</taxon>
        <taxon>Bacillota</taxon>
        <taxon>Tissierellia</taxon>
        <taxon>Tissierellales</taxon>
        <taxon>Peptoniphilaceae</taxon>
        <taxon>Parvimonas</taxon>
    </lineage>
</organism>
<comment type="similarity">
    <text evidence="1">Belongs to the GrdA family.</text>
</comment>
<dbReference type="GO" id="GO:0030699">
    <property type="term" value="F:glycine reductase activity"/>
    <property type="evidence" value="ECO:0007669"/>
    <property type="project" value="UniProtKB-EC"/>
</dbReference>
<keyword evidence="10" id="KW-1185">Reference proteome</keyword>
<evidence type="ECO:0000256" key="1">
    <source>
        <dbReference type="ARBA" id="ARBA00010866"/>
    </source>
</evidence>
<evidence type="ECO:0000256" key="2">
    <source>
        <dbReference type="ARBA" id="ARBA00022933"/>
    </source>
</evidence>
<dbReference type="STRING" id="33033.NW74_03530"/>
<evidence type="ECO:0000256" key="7">
    <source>
        <dbReference type="ARBA" id="ARBA00048189"/>
    </source>
</evidence>
<dbReference type="KEGG" id="pmic:NW74_03530"/>
<protein>
    <submittedName>
        <fullName evidence="9">Glycine/sarcosine/betaine reductase complex protein A</fullName>
    </submittedName>
</protein>
<comment type="catalytic activity">
    <reaction evidence="8">
        <text>acetyl phosphate + methylamine + [thioredoxin]-disulfide + H2O = sarcosine + [thioredoxin]-dithiol + phosphate + H(+)</text>
        <dbReference type="Rhea" id="RHEA:12825"/>
        <dbReference type="Rhea" id="RHEA-COMP:10698"/>
        <dbReference type="Rhea" id="RHEA-COMP:10700"/>
        <dbReference type="ChEBI" id="CHEBI:15377"/>
        <dbReference type="ChEBI" id="CHEBI:15378"/>
        <dbReference type="ChEBI" id="CHEBI:22191"/>
        <dbReference type="ChEBI" id="CHEBI:29950"/>
        <dbReference type="ChEBI" id="CHEBI:43474"/>
        <dbReference type="ChEBI" id="CHEBI:50058"/>
        <dbReference type="ChEBI" id="CHEBI:57433"/>
        <dbReference type="ChEBI" id="CHEBI:59338"/>
        <dbReference type="EC" id="1.21.4.3"/>
    </reaction>
</comment>
<accession>A0A0B4S1U5</accession>
<dbReference type="Proteomes" id="UP000031386">
    <property type="component" value="Chromosome"/>
</dbReference>
<dbReference type="EMBL" id="CP009761">
    <property type="protein sequence ID" value="AIZ36474.1"/>
    <property type="molecule type" value="Genomic_DNA"/>
</dbReference>
<keyword evidence="3" id="KW-0560">Oxidoreductase</keyword>
<keyword evidence="2" id="KW-0712">Selenocysteine</keyword>
<evidence type="ECO:0000256" key="3">
    <source>
        <dbReference type="ARBA" id="ARBA00023002"/>
    </source>
</evidence>
<proteinExistence type="inferred from homology"/>
<dbReference type="InterPro" id="IPR006812">
    <property type="entry name" value="GRDA"/>
</dbReference>
<comment type="function">
    <text evidence="4">In the first step of glycine, betaine and sarcosine reductases, the substrate is bound to component PB via a Schiff base intermediate. Then the PB-activated substrate is nucleophilically attacked by the selenol anion of component PA to transform it to a carboxymethylated selenoether and the respective amine. By action of component PC, acetyl phosphate is formed, leaving component PA in its oxidized state. Finally component PA becomes reduced by the thioredoxin system to start a new catalytic cycle of reductive deamination.</text>
</comment>
<evidence type="ECO:0000256" key="8">
    <source>
        <dbReference type="ARBA" id="ARBA00048720"/>
    </source>
</evidence>
<sequence length="44" mass="4688">MALFTENTKVIIIGDRDGIPGPAMEECVATTPAEIVFSATECFV</sequence>
<gene>
    <name evidence="9" type="ORF">NW74_03530</name>
</gene>
<dbReference type="GO" id="GO:0030700">
    <property type="term" value="C:glycine reductase complex"/>
    <property type="evidence" value="ECO:0007669"/>
    <property type="project" value="InterPro"/>
</dbReference>
<evidence type="ECO:0000256" key="6">
    <source>
        <dbReference type="ARBA" id="ARBA00047603"/>
    </source>
</evidence>
<evidence type="ECO:0000256" key="4">
    <source>
        <dbReference type="ARBA" id="ARBA00025583"/>
    </source>
</evidence>
<evidence type="ECO:0000313" key="9">
    <source>
        <dbReference type="EMBL" id="AIZ36474.1"/>
    </source>
</evidence>
<comment type="catalytic activity">
    <reaction evidence="7">
        <text>acetyl phosphate + trimethylamine + [thioredoxin]-disulfide + H2O = glycine betaine + [thioredoxin]-dithiol + phosphate + H(+)</text>
        <dbReference type="Rhea" id="RHEA:11848"/>
        <dbReference type="Rhea" id="RHEA-COMP:10698"/>
        <dbReference type="Rhea" id="RHEA-COMP:10700"/>
        <dbReference type="ChEBI" id="CHEBI:15377"/>
        <dbReference type="ChEBI" id="CHEBI:15378"/>
        <dbReference type="ChEBI" id="CHEBI:17750"/>
        <dbReference type="ChEBI" id="CHEBI:22191"/>
        <dbReference type="ChEBI" id="CHEBI:29950"/>
        <dbReference type="ChEBI" id="CHEBI:43474"/>
        <dbReference type="ChEBI" id="CHEBI:50058"/>
        <dbReference type="ChEBI" id="CHEBI:58389"/>
        <dbReference type="EC" id="1.21.4.4"/>
    </reaction>
</comment>